<dbReference type="GO" id="GO:0006352">
    <property type="term" value="P:DNA-templated transcription initiation"/>
    <property type="evidence" value="ECO:0007669"/>
    <property type="project" value="InterPro"/>
</dbReference>
<evidence type="ECO:0000313" key="4">
    <source>
        <dbReference type="Proteomes" id="UP000177629"/>
    </source>
</evidence>
<evidence type="ECO:0000256" key="1">
    <source>
        <dbReference type="ARBA" id="ARBA00023163"/>
    </source>
</evidence>
<evidence type="ECO:0000259" key="2">
    <source>
        <dbReference type="PROSITE" id="PS51913"/>
    </source>
</evidence>
<dbReference type="PROSITE" id="PS51913">
    <property type="entry name" value="HTH_HARE"/>
    <property type="match status" value="1"/>
</dbReference>
<dbReference type="Pfam" id="PF05066">
    <property type="entry name" value="HARE-HTH"/>
    <property type="match status" value="1"/>
</dbReference>
<proteinExistence type="predicted"/>
<dbReference type="GO" id="GO:0003700">
    <property type="term" value="F:DNA-binding transcription factor activity"/>
    <property type="evidence" value="ECO:0007669"/>
    <property type="project" value="InterPro"/>
</dbReference>
<comment type="caution">
    <text evidence="3">The sequence shown here is derived from an EMBL/GenBank/DDBJ whole genome shotgun (WGS) entry which is preliminary data.</text>
</comment>
<dbReference type="InterPro" id="IPR038087">
    <property type="entry name" value="RNAP_delta_N_dom_sf"/>
</dbReference>
<dbReference type="Pfam" id="PF04545">
    <property type="entry name" value="Sigma70_r4"/>
    <property type="match status" value="1"/>
</dbReference>
<keyword evidence="1" id="KW-0804">Transcription</keyword>
<dbReference type="InterPro" id="IPR007759">
    <property type="entry name" value="Asxl_HARE-HTH"/>
</dbReference>
<dbReference type="InterPro" id="IPR013324">
    <property type="entry name" value="RNA_pol_sigma_r3/r4-like"/>
</dbReference>
<accession>A0A1G2PJD7</accession>
<dbReference type="Gene3D" id="1.10.10.10">
    <property type="entry name" value="Winged helix-like DNA-binding domain superfamily/Winged helix DNA-binding domain"/>
    <property type="match status" value="1"/>
</dbReference>
<dbReference type="CDD" id="cd06171">
    <property type="entry name" value="Sigma70_r4"/>
    <property type="match status" value="1"/>
</dbReference>
<dbReference type="STRING" id="1802362.A2806_03000"/>
<dbReference type="PRINTS" id="PR00046">
    <property type="entry name" value="SIGMA70FCT"/>
</dbReference>
<dbReference type="Gene3D" id="1.10.10.1250">
    <property type="entry name" value="RNA polymerase, subunit delta, N-terminal domain"/>
    <property type="match status" value="1"/>
</dbReference>
<dbReference type="PANTHER" id="PTHR30603:SF47">
    <property type="entry name" value="RNA POLYMERASE SIGMA FACTOR SIGD, CHLOROPLASTIC"/>
    <property type="match status" value="1"/>
</dbReference>
<dbReference type="SUPFAM" id="SSF88659">
    <property type="entry name" value="Sigma3 and sigma4 domains of RNA polymerase sigma factors"/>
    <property type="match status" value="1"/>
</dbReference>
<feature type="domain" description="HTH HARE-type" evidence="2">
    <location>
        <begin position="210"/>
        <end position="277"/>
    </location>
</feature>
<dbReference type="AlphaFoldDB" id="A0A1G2PJD7"/>
<dbReference type="Proteomes" id="UP000177629">
    <property type="component" value="Unassembled WGS sequence"/>
</dbReference>
<protein>
    <recommendedName>
        <fullName evidence="2">HTH HARE-type domain-containing protein</fullName>
    </recommendedName>
</protein>
<organism evidence="3 4">
    <name type="scientific">Candidatus Terrybacteria bacterium RIFCSPHIGHO2_01_FULL_48_17</name>
    <dbReference type="NCBI Taxonomy" id="1802362"/>
    <lineage>
        <taxon>Bacteria</taxon>
        <taxon>Candidatus Terryibacteriota</taxon>
    </lineage>
</organism>
<dbReference type="InterPro" id="IPR000943">
    <property type="entry name" value="RNA_pol_sigma70"/>
</dbReference>
<reference evidence="3 4" key="1">
    <citation type="journal article" date="2016" name="Nat. Commun.">
        <title>Thousands of microbial genomes shed light on interconnected biogeochemical processes in an aquifer system.</title>
        <authorList>
            <person name="Anantharaman K."/>
            <person name="Brown C.T."/>
            <person name="Hug L.A."/>
            <person name="Sharon I."/>
            <person name="Castelle C.J."/>
            <person name="Probst A.J."/>
            <person name="Thomas B.C."/>
            <person name="Singh A."/>
            <person name="Wilkins M.J."/>
            <person name="Karaoz U."/>
            <person name="Brodie E.L."/>
            <person name="Williams K.H."/>
            <person name="Hubbard S.S."/>
            <person name="Banfield J.F."/>
        </authorList>
    </citation>
    <scope>NUCLEOTIDE SEQUENCE [LARGE SCALE GENOMIC DNA]</scope>
</reference>
<dbReference type="InterPro" id="IPR036388">
    <property type="entry name" value="WH-like_DNA-bd_sf"/>
</dbReference>
<dbReference type="EMBL" id="MHSS01000007">
    <property type="protein sequence ID" value="OHA48407.1"/>
    <property type="molecule type" value="Genomic_DNA"/>
</dbReference>
<evidence type="ECO:0000313" key="3">
    <source>
        <dbReference type="EMBL" id="OHA48407.1"/>
    </source>
</evidence>
<dbReference type="PANTHER" id="PTHR30603">
    <property type="entry name" value="RNA POLYMERASE SIGMA FACTOR RPO"/>
    <property type="match status" value="1"/>
</dbReference>
<dbReference type="InterPro" id="IPR007630">
    <property type="entry name" value="RNA_pol_sigma70_r4"/>
</dbReference>
<sequence>MYYPLAKKILASLPERNREVLVRRYGFSGEPETLEAIGDDYEITRERVRQLENAAFERLSANGSKEDAETAFKTLAKHLEEHGQLRREERFLEEIASPKERPAVLFLLELGDYFGRHRETEHRHTVWATSKDAVSDAEAFNKTFARHLTDTFREALDEKSFWKEVEAYARAQGLRAEEKALRSWIDASKLVGQGPLGMWGLVDWADVSPKGAGDRAWLVFKKEGKPLHFEDLAELINKKYFNDEDTRPVHMQTVHNELIKDDRFVLVGRGMYGLADWGYAAGTVKDVIVSILKKANKPMRKEDVLAQVFEQRMVKPATVLLGLSDRKKFVRTPDGRYSLRA</sequence>
<name>A0A1G2PJD7_9BACT</name>
<gene>
    <name evidence="3" type="ORF">A2806_03000</name>
</gene>
<dbReference type="InterPro" id="IPR050239">
    <property type="entry name" value="Sigma-70_RNA_pol_init_factors"/>
</dbReference>